<comment type="caution">
    <text evidence="1">The sequence shown here is derived from an EMBL/GenBank/DDBJ whole genome shotgun (WGS) entry which is preliminary data.</text>
</comment>
<sequence length="307" mass="35404">MLKLLIERCKIGTGDQQEWYFFSHKDKKYPTGTRTNRATFAGFWKATGRDKAVFANCNVIGMRKTLVFYTGRAPTGLKTDWIMHEYRLQDENNNFTANKDEGWVVCRVFKKRQIHRRASGKYGACTYEEQLALLPELESPVNHSRDKSYYGNAFVCKEEADLESCYGSYEYPHSQLPQLESPKSSWSSPCSSGMGMILESTINRAVSYSLPIFMEAPNSESTHYKSVLPGHEQFHFQDEHVTEWRIVDKLVAEQLNDDQELKEMTCPTSSNIDSLEDHASLILQRNRLQQLDYPSTSSDDRLWNFGK</sequence>
<evidence type="ECO:0000313" key="1">
    <source>
        <dbReference type="EMBL" id="KAJ7515248.1"/>
    </source>
</evidence>
<dbReference type="Proteomes" id="UP001162992">
    <property type="component" value="Chromosome 22"/>
</dbReference>
<evidence type="ECO:0000313" key="2">
    <source>
        <dbReference type="Proteomes" id="UP001162992"/>
    </source>
</evidence>
<gene>
    <name evidence="1" type="ORF">O6H91_22G007800</name>
</gene>
<keyword evidence="2" id="KW-1185">Reference proteome</keyword>
<protein>
    <submittedName>
        <fullName evidence="1">Uncharacterized protein</fullName>
    </submittedName>
</protein>
<name>A0ACC2ACG1_DIPCM</name>
<organism evidence="1 2">
    <name type="scientific">Diphasiastrum complanatum</name>
    <name type="common">Issler's clubmoss</name>
    <name type="synonym">Lycopodium complanatum</name>
    <dbReference type="NCBI Taxonomy" id="34168"/>
    <lineage>
        <taxon>Eukaryota</taxon>
        <taxon>Viridiplantae</taxon>
        <taxon>Streptophyta</taxon>
        <taxon>Embryophyta</taxon>
        <taxon>Tracheophyta</taxon>
        <taxon>Lycopodiopsida</taxon>
        <taxon>Lycopodiales</taxon>
        <taxon>Lycopodiaceae</taxon>
        <taxon>Lycopodioideae</taxon>
        <taxon>Diphasiastrum</taxon>
    </lineage>
</organism>
<reference evidence="2" key="1">
    <citation type="journal article" date="2024" name="Proc. Natl. Acad. Sci. U.S.A.">
        <title>Extraordinary preservation of gene collinearity over three hundred million years revealed in homosporous lycophytes.</title>
        <authorList>
            <person name="Li C."/>
            <person name="Wickell D."/>
            <person name="Kuo L.Y."/>
            <person name="Chen X."/>
            <person name="Nie B."/>
            <person name="Liao X."/>
            <person name="Peng D."/>
            <person name="Ji J."/>
            <person name="Jenkins J."/>
            <person name="Williams M."/>
            <person name="Shu S."/>
            <person name="Plott C."/>
            <person name="Barry K."/>
            <person name="Rajasekar S."/>
            <person name="Grimwood J."/>
            <person name="Han X."/>
            <person name="Sun S."/>
            <person name="Hou Z."/>
            <person name="He W."/>
            <person name="Dai G."/>
            <person name="Sun C."/>
            <person name="Schmutz J."/>
            <person name="Leebens-Mack J.H."/>
            <person name="Li F.W."/>
            <person name="Wang L."/>
        </authorList>
    </citation>
    <scope>NUCLEOTIDE SEQUENCE [LARGE SCALE GENOMIC DNA]</scope>
    <source>
        <strain evidence="2">cv. PW_Plant_1</strain>
    </source>
</reference>
<accession>A0ACC2ACG1</accession>
<dbReference type="EMBL" id="CM055113">
    <property type="protein sequence ID" value="KAJ7515248.1"/>
    <property type="molecule type" value="Genomic_DNA"/>
</dbReference>
<proteinExistence type="predicted"/>